<accession>A0A4P7SLH7</accession>
<dbReference type="EMBL" id="CP039291">
    <property type="protein sequence ID" value="QCB95082.1"/>
    <property type="molecule type" value="Genomic_DNA"/>
</dbReference>
<reference evidence="1 2" key="1">
    <citation type="submission" date="2019-04" db="EMBL/GenBank/DDBJ databases">
        <title>Isolation and identification of Cellulomonas shaoxiangyii sp. Nov. isolated from feces of the Tibetan antelopes (Pantholops hodgsonii) in the Qinghai-Tibet plateau of China.</title>
        <authorList>
            <person name="Tian Z."/>
        </authorList>
    </citation>
    <scope>NUCLEOTIDE SEQUENCE [LARGE SCALE GENOMIC DNA]</scope>
    <source>
        <strain evidence="1 2">Z28</strain>
    </source>
</reference>
<dbReference type="OrthoDB" id="9794039at2"/>
<organism evidence="1 2">
    <name type="scientific">Cellulomonas shaoxiangyii</name>
    <dbReference type="NCBI Taxonomy" id="2566013"/>
    <lineage>
        <taxon>Bacteria</taxon>
        <taxon>Bacillati</taxon>
        <taxon>Actinomycetota</taxon>
        <taxon>Actinomycetes</taxon>
        <taxon>Micrococcales</taxon>
        <taxon>Cellulomonadaceae</taxon>
        <taxon>Cellulomonas</taxon>
    </lineage>
</organism>
<dbReference type="AlphaFoldDB" id="A0A4P7SLH7"/>
<dbReference type="SUPFAM" id="SSF102405">
    <property type="entry name" value="MCP/YpsA-like"/>
    <property type="match status" value="1"/>
</dbReference>
<dbReference type="NCBIfam" id="TIGR00725">
    <property type="entry name" value="TIGR00725 family protein"/>
    <property type="match status" value="1"/>
</dbReference>
<protein>
    <submittedName>
        <fullName evidence="1">TIGR00725 family protein</fullName>
    </submittedName>
</protein>
<dbReference type="Proteomes" id="UP000296469">
    <property type="component" value="Chromosome"/>
</dbReference>
<dbReference type="InterPro" id="IPR005268">
    <property type="entry name" value="CHP00725"/>
</dbReference>
<keyword evidence="2" id="KW-1185">Reference proteome</keyword>
<gene>
    <name evidence="1" type="ORF">E5225_00780</name>
</gene>
<dbReference type="PANTHER" id="PTHR43393">
    <property type="entry name" value="CYTOKININ RIBOSIDE 5'-MONOPHOSPHATE PHOSPHORIBOHYDROLASE"/>
    <property type="match status" value="1"/>
</dbReference>
<dbReference type="Pfam" id="PF18306">
    <property type="entry name" value="LDcluster4"/>
    <property type="match status" value="1"/>
</dbReference>
<dbReference type="InterPro" id="IPR041164">
    <property type="entry name" value="LDcluster4"/>
</dbReference>
<dbReference type="KEGG" id="celz:E5225_00780"/>
<sequence>MGRVAGRDRVYVAVVGPSAPTTAQERDAEEVGAALARRGHVVVCGGRGGVMEAVARGAAGAGGEVVGLLPGTDRAEANPYVTVALPTGLGDVRNALVVRAADVVVAVGTSWGTLNEVALAVSVGTPVVAIGGWPLPDAGGPRYVRTPAEAITAVDALLGDR</sequence>
<dbReference type="GO" id="GO:0005829">
    <property type="term" value="C:cytosol"/>
    <property type="evidence" value="ECO:0007669"/>
    <property type="project" value="TreeGrafter"/>
</dbReference>
<proteinExistence type="predicted"/>
<dbReference type="InterPro" id="IPR052341">
    <property type="entry name" value="LOG_family_nucleotidases"/>
</dbReference>
<evidence type="ECO:0000313" key="2">
    <source>
        <dbReference type="Proteomes" id="UP000296469"/>
    </source>
</evidence>
<name>A0A4P7SLH7_9CELL</name>
<evidence type="ECO:0000313" key="1">
    <source>
        <dbReference type="EMBL" id="QCB95082.1"/>
    </source>
</evidence>
<dbReference type="PANTHER" id="PTHR43393:SF3">
    <property type="entry name" value="LYSINE DECARBOXYLASE-LIKE PROTEIN"/>
    <property type="match status" value="1"/>
</dbReference>
<dbReference type="Gene3D" id="3.40.50.450">
    <property type="match status" value="1"/>
</dbReference>